<dbReference type="Gene3D" id="3.30.70.600">
    <property type="entry name" value="Ribosomal protein S10 domain"/>
    <property type="match status" value="1"/>
</dbReference>
<sequence length="773" mass="82691">MIGVLRRSSLPSRHALSAALTSFDSGLSLNITSAATGASVKLNLVGNGSTLSSASFVISARDFHIRSEPSMVSPAKISFRGYATGSESSIGDSAKIKISPENVKPLSKKKKGGGESTSKIKGTRICIAIRSFDNPEKEAWCLPPHSRYAAMPDTRTLYTVLRSPHVDKKSREQFEMRFKKRFLVIKAQSHELSNKLFWLKRYRILGAQYELQFHCKTRLDMSPVLGSNTVLRRSVLGASRRTQTLSASLTSINAALLHHLTPSPSAATVSVLKSGVALPQTPNPYGVKARDFHFQSRPSEFRASMASSAGFAAQDYAPSYDGGDSEESVGSSGDGGDGLAISDLGISPEIFNAKHGRGKNPLCLVLAPTRELARQVEKEFRESAPSLDTICLYGGTPIGQQMRELNYGVDVAVGTPGRIIDLMKRGALNLSEVQFIVLDEADQMLQVGFAEDVEVILQKLPEKRQSMMFSATMPSWIRSLTKKYLNNPLTIDLVGDSDQKLADGITMYSISADSYGKASIIGPLVEAHGKGGKCIVFTQTKRDADRLSYGLAKTFKCEALHGDISQSQRERTLAGFRDGNFNILVATDVAARGLDVPNVDLVIHYELPNNTETFVHRTGRTGRAGKKGNAILIHGPEQSRAVKMIEREVGSKFTELPSIPVERGSGSMFEGIGGRSGGSYGGGMRDRSSSYGGRSGGYGGGGGSGRYGGDRSEGSGNRYSGGSDRSSGYGGFGSGGSNRSSGGYGGFGSDRSSQSSGRSSFGGFGLKDPNSSY</sequence>
<feature type="region of interest" description="Disordered" evidence="9">
    <location>
        <begin position="657"/>
        <end position="773"/>
    </location>
</feature>
<dbReference type="PROSITE" id="PS51194">
    <property type="entry name" value="HELICASE_CTER"/>
    <property type="match status" value="1"/>
</dbReference>
<evidence type="ECO:0000256" key="8">
    <source>
        <dbReference type="ARBA" id="ARBA00023274"/>
    </source>
</evidence>
<dbReference type="InterPro" id="IPR027486">
    <property type="entry name" value="Ribosomal_uS10_dom"/>
</dbReference>
<evidence type="ECO:0000256" key="3">
    <source>
        <dbReference type="ARBA" id="ARBA00022741"/>
    </source>
</evidence>
<dbReference type="Pfam" id="PF00271">
    <property type="entry name" value="Helicase_C"/>
    <property type="match status" value="1"/>
</dbReference>
<dbReference type="InterPro" id="IPR001848">
    <property type="entry name" value="Ribosomal_uS10"/>
</dbReference>
<dbReference type="InterPro" id="IPR001650">
    <property type="entry name" value="Helicase_C-like"/>
</dbReference>
<keyword evidence="4" id="KW-0378">Hydrolase</keyword>
<dbReference type="SUPFAM" id="SSF52540">
    <property type="entry name" value="P-loop containing nucleoside triphosphate hydrolases"/>
    <property type="match status" value="1"/>
</dbReference>
<feature type="compositionally biased region" description="Gly residues" evidence="9">
    <location>
        <begin position="693"/>
        <end position="707"/>
    </location>
</feature>
<feature type="compositionally biased region" description="Low complexity" evidence="9">
    <location>
        <begin position="714"/>
        <end position="727"/>
    </location>
</feature>
<keyword evidence="7" id="KW-0689">Ribosomal protein</keyword>
<evidence type="ECO:0000256" key="5">
    <source>
        <dbReference type="ARBA" id="ARBA00022806"/>
    </source>
</evidence>
<dbReference type="InterPro" id="IPR050079">
    <property type="entry name" value="DEAD_box_RNA_helicase"/>
</dbReference>
<dbReference type="InterPro" id="IPR014001">
    <property type="entry name" value="Helicase_ATP-bd"/>
</dbReference>
<feature type="domain" description="Helicase ATP-binding" evidence="10">
    <location>
        <begin position="350"/>
        <end position="491"/>
    </location>
</feature>
<organism evidence="12 13">
    <name type="scientific">Brassica napus</name>
    <name type="common">Rape</name>
    <dbReference type="NCBI Taxonomy" id="3708"/>
    <lineage>
        <taxon>Eukaryota</taxon>
        <taxon>Viridiplantae</taxon>
        <taxon>Streptophyta</taxon>
        <taxon>Embryophyta</taxon>
        <taxon>Tracheophyta</taxon>
        <taxon>Spermatophyta</taxon>
        <taxon>Magnoliopsida</taxon>
        <taxon>eudicotyledons</taxon>
        <taxon>Gunneridae</taxon>
        <taxon>Pentapetalae</taxon>
        <taxon>rosids</taxon>
        <taxon>malvids</taxon>
        <taxon>Brassicales</taxon>
        <taxon>Brassicaceae</taxon>
        <taxon>Brassiceae</taxon>
        <taxon>Brassica</taxon>
    </lineage>
</organism>
<feature type="compositionally biased region" description="Gly residues" evidence="9">
    <location>
        <begin position="728"/>
        <end position="748"/>
    </location>
</feature>
<evidence type="ECO:0000256" key="2">
    <source>
        <dbReference type="ARBA" id="ARBA00007102"/>
    </source>
</evidence>
<evidence type="ECO:0000256" key="9">
    <source>
        <dbReference type="SAM" id="MobiDB-lite"/>
    </source>
</evidence>
<dbReference type="PRINTS" id="PR00971">
    <property type="entry name" value="RIBOSOMALS10"/>
</dbReference>
<protein>
    <submittedName>
        <fullName evidence="12">Uncharacterized protein</fullName>
    </submittedName>
</protein>
<keyword evidence="8" id="KW-0687">Ribonucleoprotein</keyword>
<evidence type="ECO:0000256" key="4">
    <source>
        <dbReference type="ARBA" id="ARBA00022801"/>
    </source>
</evidence>
<comment type="similarity">
    <text evidence="2">Belongs to the universal ribosomal protein uS10 family.</text>
</comment>
<dbReference type="PROSITE" id="PS51192">
    <property type="entry name" value="HELICASE_ATP_BIND_1"/>
    <property type="match status" value="1"/>
</dbReference>
<proteinExistence type="inferred from homology"/>
<name>A0ABQ7ZI39_BRANA</name>
<dbReference type="PANTHER" id="PTHR47959:SF23">
    <property type="entry name" value="HELICASE ATP-BINDING DOMAIN-CONTAINING PROTEIN"/>
    <property type="match status" value="1"/>
</dbReference>
<dbReference type="SMART" id="SM00487">
    <property type="entry name" value="DEXDc"/>
    <property type="match status" value="1"/>
</dbReference>
<keyword evidence="5" id="KW-0347">Helicase</keyword>
<dbReference type="PANTHER" id="PTHR47959">
    <property type="entry name" value="ATP-DEPENDENT RNA HELICASE RHLE-RELATED"/>
    <property type="match status" value="1"/>
</dbReference>
<dbReference type="Pfam" id="PF00270">
    <property type="entry name" value="DEAD"/>
    <property type="match status" value="1"/>
</dbReference>
<keyword evidence="3" id="KW-0547">Nucleotide-binding</keyword>
<evidence type="ECO:0000313" key="13">
    <source>
        <dbReference type="Proteomes" id="UP000824890"/>
    </source>
</evidence>
<comment type="similarity">
    <text evidence="1">Belongs to the DEAD box helicase family. DDX21/DDX50 subfamily.</text>
</comment>
<dbReference type="Pfam" id="PF00338">
    <property type="entry name" value="Ribosomal_S10"/>
    <property type="match status" value="1"/>
</dbReference>
<evidence type="ECO:0000259" key="11">
    <source>
        <dbReference type="PROSITE" id="PS51194"/>
    </source>
</evidence>
<dbReference type="CDD" id="cd00268">
    <property type="entry name" value="DEADc"/>
    <property type="match status" value="1"/>
</dbReference>
<comment type="caution">
    <text evidence="12">The sequence shown here is derived from an EMBL/GenBank/DDBJ whole genome shotgun (WGS) entry which is preliminary data.</text>
</comment>
<dbReference type="SMART" id="SM00490">
    <property type="entry name" value="HELICc"/>
    <property type="match status" value="1"/>
</dbReference>
<feature type="domain" description="Helicase C-terminal" evidence="11">
    <location>
        <begin position="519"/>
        <end position="664"/>
    </location>
</feature>
<dbReference type="EMBL" id="JAGKQM010000015">
    <property type="protein sequence ID" value="KAH0879886.1"/>
    <property type="molecule type" value="Genomic_DNA"/>
</dbReference>
<feature type="compositionally biased region" description="Low complexity" evidence="9">
    <location>
        <begin position="749"/>
        <end position="759"/>
    </location>
</feature>
<dbReference type="Gene3D" id="3.40.50.300">
    <property type="entry name" value="P-loop containing nucleotide triphosphate hydrolases"/>
    <property type="match status" value="2"/>
</dbReference>
<evidence type="ECO:0000313" key="12">
    <source>
        <dbReference type="EMBL" id="KAH0879886.1"/>
    </source>
</evidence>
<feature type="compositionally biased region" description="Gly residues" evidence="9">
    <location>
        <begin position="671"/>
        <end position="683"/>
    </location>
</feature>
<dbReference type="InterPro" id="IPR011545">
    <property type="entry name" value="DEAD/DEAH_box_helicase_dom"/>
</dbReference>
<dbReference type="SUPFAM" id="SSF54999">
    <property type="entry name" value="Ribosomal protein S10"/>
    <property type="match status" value="1"/>
</dbReference>
<dbReference type="InterPro" id="IPR044742">
    <property type="entry name" value="DEAD/DEAH_RhlB"/>
</dbReference>
<dbReference type="Proteomes" id="UP000824890">
    <property type="component" value="Unassembled WGS sequence"/>
</dbReference>
<accession>A0ABQ7ZI39</accession>
<dbReference type="InterPro" id="IPR036838">
    <property type="entry name" value="Ribosomal_uS10_dom_sf"/>
</dbReference>
<reference evidence="12 13" key="1">
    <citation type="submission" date="2021-05" db="EMBL/GenBank/DDBJ databases">
        <title>Genome Assembly of Synthetic Allotetraploid Brassica napus Reveals Homoeologous Exchanges between Subgenomes.</title>
        <authorList>
            <person name="Davis J.T."/>
        </authorList>
    </citation>
    <scope>NUCLEOTIDE SEQUENCE [LARGE SCALE GENOMIC DNA]</scope>
    <source>
        <strain evidence="13">cv. Da-Ae</strain>
        <tissue evidence="12">Seedling</tissue>
    </source>
</reference>
<evidence type="ECO:0000256" key="6">
    <source>
        <dbReference type="ARBA" id="ARBA00022840"/>
    </source>
</evidence>
<keyword evidence="6" id="KW-0067">ATP-binding</keyword>
<keyword evidence="13" id="KW-1185">Reference proteome</keyword>
<dbReference type="CDD" id="cd18787">
    <property type="entry name" value="SF2_C_DEAD"/>
    <property type="match status" value="1"/>
</dbReference>
<gene>
    <name evidence="12" type="ORF">HID58_067280</name>
</gene>
<evidence type="ECO:0000256" key="7">
    <source>
        <dbReference type="ARBA" id="ARBA00022980"/>
    </source>
</evidence>
<evidence type="ECO:0000256" key="1">
    <source>
        <dbReference type="ARBA" id="ARBA00006517"/>
    </source>
</evidence>
<dbReference type="SMART" id="SM01403">
    <property type="entry name" value="Ribosomal_S10"/>
    <property type="match status" value="1"/>
</dbReference>
<dbReference type="InterPro" id="IPR027417">
    <property type="entry name" value="P-loop_NTPase"/>
</dbReference>
<evidence type="ECO:0000259" key="10">
    <source>
        <dbReference type="PROSITE" id="PS51192"/>
    </source>
</evidence>